<protein>
    <submittedName>
        <fullName evidence="2">Dihydrofolate reductase family protein</fullName>
    </submittedName>
</protein>
<dbReference type="EMBL" id="JBHUFV010000073">
    <property type="protein sequence ID" value="MFD1938755.1"/>
    <property type="molecule type" value="Genomic_DNA"/>
</dbReference>
<evidence type="ECO:0000259" key="1">
    <source>
        <dbReference type="Pfam" id="PF01872"/>
    </source>
</evidence>
<organism evidence="2 3">
    <name type="scientific">Nonomuraea mangrovi</name>
    <dbReference type="NCBI Taxonomy" id="2316207"/>
    <lineage>
        <taxon>Bacteria</taxon>
        <taxon>Bacillati</taxon>
        <taxon>Actinomycetota</taxon>
        <taxon>Actinomycetes</taxon>
        <taxon>Streptosporangiales</taxon>
        <taxon>Streptosporangiaceae</taxon>
        <taxon>Nonomuraea</taxon>
    </lineage>
</organism>
<evidence type="ECO:0000313" key="2">
    <source>
        <dbReference type="EMBL" id="MFD1938755.1"/>
    </source>
</evidence>
<keyword evidence="3" id="KW-1185">Reference proteome</keyword>
<dbReference type="PANTHER" id="PTHR38011:SF12">
    <property type="entry name" value="BIFUNCTIONAL DEAMINASE-REDUCTASE DOMAIN PROTEIN"/>
    <property type="match status" value="1"/>
</dbReference>
<reference evidence="3" key="1">
    <citation type="journal article" date="2019" name="Int. J. Syst. Evol. Microbiol.">
        <title>The Global Catalogue of Microorganisms (GCM) 10K type strain sequencing project: providing services to taxonomists for standard genome sequencing and annotation.</title>
        <authorList>
            <consortium name="The Broad Institute Genomics Platform"/>
            <consortium name="The Broad Institute Genome Sequencing Center for Infectious Disease"/>
            <person name="Wu L."/>
            <person name="Ma J."/>
        </authorList>
    </citation>
    <scope>NUCLEOTIDE SEQUENCE [LARGE SCALE GENOMIC DNA]</scope>
    <source>
        <strain evidence="3">ICMP 6774ER</strain>
    </source>
</reference>
<gene>
    <name evidence="2" type="ORF">ACFSKW_45565</name>
</gene>
<dbReference type="InterPro" id="IPR050765">
    <property type="entry name" value="Riboflavin_Biosynth_HTPR"/>
</dbReference>
<dbReference type="PANTHER" id="PTHR38011">
    <property type="entry name" value="DIHYDROFOLATE REDUCTASE FAMILY PROTEIN (AFU_ORTHOLOGUE AFUA_8G06820)"/>
    <property type="match status" value="1"/>
</dbReference>
<dbReference type="Gene3D" id="3.40.430.10">
    <property type="entry name" value="Dihydrofolate Reductase, subunit A"/>
    <property type="match status" value="1"/>
</dbReference>
<accession>A0ABW4TCT2</accession>
<dbReference type="InterPro" id="IPR024072">
    <property type="entry name" value="DHFR-like_dom_sf"/>
</dbReference>
<dbReference type="RefSeq" id="WP_379580848.1">
    <property type="nucleotide sequence ID" value="NZ_JBHUFV010000073.1"/>
</dbReference>
<dbReference type="Proteomes" id="UP001597368">
    <property type="component" value="Unassembled WGS sequence"/>
</dbReference>
<dbReference type="InterPro" id="IPR002734">
    <property type="entry name" value="RibDG_C"/>
</dbReference>
<comment type="caution">
    <text evidence="2">The sequence shown here is derived from an EMBL/GenBank/DDBJ whole genome shotgun (WGS) entry which is preliminary data.</text>
</comment>
<evidence type="ECO:0000313" key="3">
    <source>
        <dbReference type="Proteomes" id="UP001597368"/>
    </source>
</evidence>
<name>A0ABW4TCT2_9ACTN</name>
<dbReference type="SUPFAM" id="SSF53597">
    <property type="entry name" value="Dihydrofolate reductase-like"/>
    <property type="match status" value="1"/>
</dbReference>
<proteinExistence type="predicted"/>
<feature type="domain" description="Bacterial bifunctional deaminase-reductase C-terminal" evidence="1">
    <location>
        <begin position="5"/>
        <end position="177"/>
    </location>
</feature>
<dbReference type="Pfam" id="PF01872">
    <property type="entry name" value="RibD_C"/>
    <property type="match status" value="1"/>
</dbReference>
<sequence>MGAVVLYKSMSLDGFVAGPDIGAEHPMGKGGMRLHEWMFTDQPDPRDKEVLATMSASVGAVVVGKRTFDVGLPHWQDTPYPAPTFVLTHQTRDELVMKSASFTFVTDSIEAALKAAQDAAGDKDVIVMGAQTGRQFLRGGLLDELLINLVPVVLGSGSRLLEDLGHIELTRTQVIASDAVTHLRFRVVK</sequence>